<evidence type="ECO:0000313" key="1">
    <source>
        <dbReference type="EMBL" id="MPC54718.1"/>
    </source>
</evidence>
<gene>
    <name evidence="1" type="ORF">E2C01_048643</name>
</gene>
<name>A0A5B7GC66_PORTR</name>
<accession>A0A5B7GC66</accession>
<evidence type="ECO:0000313" key="2">
    <source>
        <dbReference type="Proteomes" id="UP000324222"/>
    </source>
</evidence>
<comment type="caution">
    <text evidence="1">The sequence shown here is derived from an EMBL/GenBank/DDBJ whole genome shotgun (WGS) entry which is preliminary data.</text>
</comment>
<protein>
    <submittedName>
        <fullName evidence="1">Uncharacterized protein</fullName>
    </submittedName>
</protein>
<sequence>MPGAPGTFGNVYGSGVGYSHLALMPSGRPTTQDTEVNICHTAPMPGGQTPFQDVEAGICHTAPMPSGQLIILSCGLGTGETIPLSSVVEFGHSHAAKVSGGHLPTQNMSIGVSHKAPMPGNQTHVLYIGVGVFPSAPMPGGHPLPHSGLGHVNKWRKEKCQLLSSPFSDVLFDLAMVARVQDNEQGTGVGLFFSEFSFCSQWEQDKRADEEGYIS</sequence>
<keyword evidence="2" id="KW-1185">Reference proteome</keyword>
<dbReference type="EMBL" id="VSRR010012578">
    <property type="protein sequence ID" value="MPC54718.1"/>
    <property type="molecule type" value="Genomic_DNA"/>
</dbReference>
<proteinExistence type="predicted"/>
<dbReference type="AlphaFoldDB" id="A0A5B7GC66"/>
<dbReference type="Proteomes" id="UP000324222">
    <property type="component" value="Unassembled WGS sequence"/>
</dbReference>
<organism evidence="1 2">
    <name type="scientific">Portunus trituberculatus</name>
    <name type="common">Swimming crab</name>
    <name type="synonym">Neptunus trituberculatus</name>
    <dbReference type="NCBI Taxonomy" id="210409"/>
    <lineage>
        <taxon>Eukaryota</taxon>
        <taxon>Metazoa</taxon>
        <taxon>Ecdysozoa</taxon>
        <taxon>Arthropoda</taxon>
        <taxon>Crustacea</taxon>
        <taxon>Multicrustacea</taxon>
        <taxon>Malacostraca</taxon>
        <taxon>Eumalacostraca</taxon>
        <taxon>Eucarida</taxon>
        <taxon>Decapoda</taxon>
        <taxon>Pleocyemata</taxon>
        <taxon>Brachyura</taxon>
        <taxon>Eubrachyura</taxon>
        <taxon>Portunoidea</taxon>
        <taxon>Portunidae</taxon>
        <taxon>Portuninae</taxon>
        <taxon>Portunus</taxon>
    </lineage>
</organism>
<reference evidence="1 2" key="1">
    <citation type="submission" date="2019-05" db="EMBL/GenBank/DDBJ databases">
        <title>Another draft genome of Portunus trituberculatus and its Hox gene families provides insights of decapod evolution.</title>
        <authorList>
            <person name="Jeong J.-H."/>
            <person name="Song I."/>
            <person name="Kim S."/>
            <person name="Choi T."/>
            <person name="Kim D."/>
            <person name="Ryu S."/>
            <person name="Kim W."/>
        </authorList>
    </citation>
    <scope>NUCLEOTIDE SEQUENCE [LARGE SCALE GENOMIC DNA]</scope>
    <source>
        <tissue evidence="1">Muscle</tissue>
    </source>
</reference>